<sequence length="61" mass="7019">MRNEMFIMSPASRILELKAEGHNIITEDLPANPNNPDSAKIAWYKLVGKGQEKLFEVSRRY</sequence>
<dbReference type="Proteomes" id="UP000230646">
    <property type="component" value="Unassembled WGS sequence"/>
</dbReference>
<accession>A0A2M7PLK1</accession>
<dbReference type="AlphaFoldDB" id="A0A2M7PLK1"/>
<evidence type="ECO:0000313" key="1">
    <source>
        <dbReference type="EMBL" id="PIY31291.1"/>
    </source>
</evidence>
<name>A0A2M7PLK1_9BACT</name>
<organism evidence="1 2">
    <name type="scientific">Candidatus Infernicultor aquiphilus</name>
    <dbReference type="NCBI Taxonomy" id="1805029"/>
    <lineage>
        <taxon>Bacteria</taxon>
        <taxon>Pseudomonadati</taxon>
        <taxon>Atribacterota</taxon>
        <taxon>Candidatus Phoenicimicrobiia</taxon>
        <taxon>Candidatus Pheonicimicrobiales</taxon>
        <taxon>Candidatus Phoenicimicrobiaceae</taxon>
        <taxon>Candidatus Infernicultor</taxon>
    </lineage>
</organism>
<evidence type="ECO:0000313" key="2">
    <source>
        <dbReference type="Proteomes" id="UP000230646"/>
    </source>
</evidence>
<gene>
    <name evidence="1" type="ORF">COZ07_09810</name>
</gene>
<comment type="caution">
    <text evidence="1">The sequence shown here is derived from an EMBL/GenBank/DDBJ whole genome shotgun (WGS) entry which is preliminary data.</text>
</comment>
<proteinExistence type="predicted"/>
<protein>
    <submittedName>
        <fullName evidence="1">Uncharacterized protein</fullName>
    </submittedName>
</protein>
<dbReference type="EMBL" id="PFKO01000358">
    <property type="protein sequence ID" value="PIY31291.1"/>
    <property type="molecule type" value="Genomic_DNA"/>
</dbReference>
<reference evidence="1 2" key="1">
    <citation type="submission" date="2017-09" db="EMBL/GenBank/DDBJ databases">
        <title>Depth-based differentiation of microbial function through sediment-hosted aquifers and enrichment of novel symbionts in the deep terrestrial subsurface.</title>
        <authorList>
            <person name="Probst A.J."/>
            <person name="Ladd B."/>
            <person name="Jarett J.K."/>
            <person name="Geller-Mcgrath D.E."/>
            <person name="Sieber C.M."/>
            <person name="Emerson J.B."/>
            <person name="Anantharaman K."/>
            <person name="Thomas B.C."/>
            <person name="Malmstrom R."/>
            <person name="Stieglmeier M."/>
            <person name="Klingl A."/>
            <person name="Woyke T."/>
            <person name="Ryan C.M."/>
            <person name="Banfield J.F."/>
        </authorList>
    </citation>
    <scope>NUCLEOTIDE SEQUENCE [LARGE SCALE GENOMIC DNA]</scope>
    <source>
        <strain evidence="1">CG_4_10_14_3_um_filter_34_13</strain>
    </source>
</reference>